<name>A0ABU5IRA7_9BURK</name>
<evidence type="ECO:0000313" key="2">
    <source>
        <dbReference type="Proteomes" id="UP001293718"/>
    </source>
</evidence>
<dbReference type="RefSeq" id="WP_066331456.1">
    <property type="nucleotide sequence ID" value="NZ_JAXOJX010000112.1"/>
</dbReference>
<evidence type="ECO:0000313" key="1">
    <source>
        <dbReference type="EMBL" id="MDZ5461400.1"/>
    </source>
</evidence>
<proteinExistence type="predicted"/>
<comment type="caution">
    <text evidence="1">The sequence shown here is derived from an EMBL/GenBank/DDBJ whole genome shotgun (WGS) entry which is preliminary data.</text>
</comment>
<gene>
    <name evidence="1" type="ORF">SM757_32975</name>
</gene>
<organism evidence="1 2">
    <name type="scientific">Azohydromonas lata</name>
    <dbReference type="NCBI Taxonomy" id="45677"/>
    <lineage>
        <taxon>Bacteria</taxon>
        <taxon>Pseudomonadati</taxon>
        <taxon>Pseudomonadota</taxon>
        <taxon>Betaproteobacteria</taxon>
        <taxon>Burkholderiales</taxon>
        <taxon>Sphaerotilaceae</taxon>
        <taxon>Azohydromonas</taxon>
    </lineage>
</organism>
<sequence>MFTVATAPAVRKMFDFMEQIAPCFESAGFHVEGVFHKRWSEGDYGMYLLRRRQPVLYLGLWSELWRDRGHSLCIGVHRDKWAPAVVARFQRRFPDCEPYPPKDPQPFLVRGVDNTLLAGDAVKDVSSWLLRGYLRELADAKF</sequence>
<dbReference type="Proteomes" id="UP001293718">
    <property type="component" value="Unassembled WGS sequence"/>
</dbReference>
<keyword evidence="2" id="KW-1185">Reference proteome</keyword>
<reference evidence="1 2" key="1">
    <citation type="submission" date="2023-11" db="EMBL/GenBank/DDBJ databases">
        <title>Draft genome of Azohydromonas lata strain H1 (DSM1123), a polyhydroxyalkanoate producer.</title>
        <authorList>
            <person name="Traversa D."/>
            <person name="D'Addabbo P."/>
            <person name="Pazzani C."/>
            <person name="Manzari C."/>
            <person name="Chiara M."/>
            <person name="Scrascia M."/>
        </authorList>
    </citation>
    <scope>NUCLEOTIDE SEQUENCE [LARGE SCALE GENOMIC DNA]</scope>
    <source>
        <strain evidence="1 2">H1</strain>
    </source>
</reference>
<dbReference type="EMBL" id="JAXOJX010000112">
    <property type="protein sequence ID" value="MDZ5461400.1"/>
    <property type="molecule type" value="Genomic_DNA"/>
</dbReference>
<protein>
    <submittedName>
        <fullName evidence="1">Uncharacterized protein</fullName>
    </submittedName>
</protein>
<accession>A0ABU5IRA7</accession>